<name>K6CAF2_SCHAZ</name>
<keyword evidence="3" id="KW-1185">Reference proteome</keyword>
<feature type="transmembrane region" description="Helical" evidence="1">
    <location>
        <begin position="34"/>
        <end position="52"/>
    </location>
</feature>
<sequence>MILTHKIQTVGTIGEFMSGEYRVQRTVNKVNKRLVKLGIKVLVTVVAGSFMLDISLPMAFAQEITQEAIPVNAMTDSFGITVNKALQPLIDVLKELARPIAGVMVTAGCLRYMIGQQEQGIDMIQKAAIGYILVMLSPMILNIITGVGNSIA</sequence>
<keyword evidence="1" id="KW-0812">Transmembrane</keyword>
<dbReference type="AlphaFoldDB" id="K6CAF2"/>
<evidence type="ECO:0000313" key="2">
    <source>
        <dbReference type="EMBL" id="EKN68090.1"/>
    </source>
</evidence>
<evidence type="ECO:0000256" key="1">
    <source>
        <dbReference type="SAM" id="Phobius"/>
    </source>
</evidence>
<reference evidence="2 3" key="1">
    <citation type="journal article" date="2012" name="Front. Microbiol.">
        <title>Redundancy and modularity in membrane-associated dissimilatory nitrate reduction in Bacillus.</title>
        <authorList>
            <person name="Heylen K."/>
            <person name="Keltjens J."/>
        </authorList>
    </citation>
    <scope>NUCLEOTIDE SEQUENCE [LARGE SCALE GENOMIC DNA]</scope>
    <source>
        <strain evidence="2 3">LMG 9581</strain>
    </source>
</reference>
<keyword evidence="1" id="KW-0472">Membrane</keyword>
<feature type="transmembrane region" description="Helical" evidence="1">
    <location>
        <begin position="127"/>
        <end position="147"/>
    </location>
</feature>
<evidence type="ECO:0000313" key="3">
    <source>
        <dbReference type="Proteomes" id="UP000006315"/>
    </source>
</evidence>
<dbReference type="EMBL" id="AJLR01000042">
    <property type="protein sequence ID" value="EKN68090.1"/>
    <property type="molecule type" value="Genomic_DNA"/>
</dbReference>
<proteinExistence type="predicted"/>
<organism evidence="2 3">
    <name type="scientific">Schinkia azotoformans LMG 9581</name>
    <dbReference type="NCBI Taxonomy" id="1131731"/>
    <lineage>
        <taxon>Bacteria</taxon>
        <taxon>Bacillati</taxon>
        <taxon>Bacillota</taxon>
        <taxon>Bacilli</taxon>
        <taxon>Bacillales</taxon>
        <taxon>Bacillaceae</taxon>
        <taxon>Calidifontibacillus/Schinkia group</taxon>
        <taxon>Schinkia</taxon>
    </lineage>
</organism>
<comment type="caution">
    <text evidence="2">The sequence shown here is derived from an EMBL/GenBank/DDBJ whole genome shotgun (WGS) entry which is preliminary data.</text>
</comment>
<accession>K6CAF2</accession>
<dbReference type="STRING" id="1131731.BAZO_06219"/>
<keyword evidence="1" id="KW-1133">Transmembrane helix</keyword>
<dbReference type="RefSeq" id="WP_003330466.1">
    <property type="nucleotide sequence ID" value="NZ_AJLR01000042.1"/>
</dbReference>
<dbReference type="PATRIC" id="fig|1131731.3.peg.1293"/>
<protein>
    <submittedName>
        <fullName evidence="2">Uncharacterized protein</fullName>
    </submittedName>
</protein>
<dbReference type="Proteomes" id="UP000006315">
    <property type="component" value="Unassembled WGS sequence"/>
</dbReference>
<feature type="transmembrane region" description="Helical" evidence="1">
    <location>
        <begin position="96"/>
        <end position="115"/>
    </location>
</feature>
<gene>
    <name evidence="2" type="ORF">BAZO_06219</name>
</gene>